<keyword evidence="5" id="KW-0460">Magnesium</keyword>
<evidence type="ECO:0000256" key="1">
    <source>
        <dbReference type="ARBA" id="ARBA00001946"/>
    </source>
</evidence>
<evidence type="ECO:0000256" key="4">
    <source>
        <dbReference type="ARBA" id="ARBA00022801"/>
    </source>
</evidence>
<sequence>MPYTICLIRRNRKVLLINKEKPTWMGRWNGVGGKIEKGETPKQNILREIQEETTIQLHDVTYKGVVTWSVDHAYMGGMHLFDKELPINFTLQTPFKNKEGIVDWKDYDWVLHRENKGIADTLPHYFPIALKSAQPLNHHFVFEKGVITKYVTKIYDGMDS</sequence>
<proteinExistence type="inferred from homology"/>
<gene>
    <name evidence="7" type="ORF">GSM42_11375</name>
</gene>
<evidence type="ECO:0000259" key="6">
    <source>
        <dbReference type="PROSITE" id="PS51462"/>
    </source>
</evidence>
<feature type="domain" description="Nudix hydrolase" evidence="6">
    <location>
        <begin position="1"/>
        <end position="136"/>
    </location>
</feature>
<organism evidence="7 8">
    <name type="scientific">Shimazuella alba</name>
    <dbReference type="NCBI Taxonomy" id="2690964"/>
    <lineage>
        <taxon>Bacteria</taxon>
        <taxon>Bacillati</taxon>
        <taxon>Bacillota</taxon>
        <taxon>Bacilli</taxon>
        <taxon>Bacillales</taxon>
        <taxon>Thermoactinomycetaceae</taxon>
        <taxon>Shimazuella</taxon>
    </lineage>
</organism>
<dbReference type="SUPFAM" id="SSF55811">
    <property type="entry name" value="Nudix"/>
    <property type="match status" value="1"/>
</dbReference>
<dbReference type="GO" id="GO:0016818">
    <property type="term" value="F:hydrolase activity, acting on acid anhydrides, in phosphorus-containing anhydrides"/>
    <property type="evidence" value="ECO:0007669"/>
    <property type="project" value="TreeGrafter"/>
</dbReference>
<dbReference type="PROSITE" id="PS51462">
    <property type="entry name" value="NUDIX"/>
    <property type="match status" value="1"/>
</dbReference>
<dbReference type="InterPro" id="IPR015797">
    <property type="entry name" value="NUDIX_hydrolase-like_dom_sf"/>
</dbReference>
<evidence type="ECO:0000313" key="7">
    <source>
        <dbReference type="EMBL" id="MXQ54300.1"/>
    </source>
</evidence>
<evidence type="ECO:0000256" key="3">
    <source>
        <dbReference type="ARBA" id="ARBA00022723"/>
    </source>
</evidence>
<dbReference type="Proteomes" id="UP000430692">
    <property type="component" value="Unassembled WGS sequence"/>
</dbReference>
<keyword evidence="4" id="KW-0378">Hydrolase</keyword>
<name>A0A6I4VWN6_9BACL</name>
<dbReference type="AlphaFoldDB" id="A0A6I4VWN6"/>
<dbReference type="PANTHER" id="PTHR43758">
    <property type="entry name" value="7,8-DIHYDRO-8-OXOGUANINE TRIPHOSPHATASE"/>
    <property type="match status" value="1"/>
</dbReference>
<dbReference type="InterPro" id="IPR000086">
    <property type="entry name" value="NUDIX_hydrolase_dom"/>
</dbReference>
<dbReference type="Pfam" id="PF00293">
    <property type="entry name" value="NUDIX"/>
    <property type="match status" value="1"/>
</dbReference>
<dbReference type="GO" id="GO:0046872">
    <property type="term" value="F:metal ion binding"/>
    <property type="evidence" value="ECO:0007669"/>
    <property type="project" value="UniProtKB-KW"/>
</dbReference>
<evidence type="ECO:0000256" key="2">
    <source>
        <dbReference type="ARBA" id="ARBA00005582"/>
    </source>
</evidence>
<dbReference type="Gene3D" id="3.90.79.10">
    <property type="entry name" value="Nucleoside Triphosphate Pyrophosphohydrolase"/>
    <property type="match status" value="1"/>
</dbReference>
<comment type="similarity">
    <text evidence="2">Belongs to the Nudix hydrolase family.</text>
</comment>
<dbReference type="GO" id="GO:0005737">
    <property type="term" value="C:cytoplasm"/>
    <property type="evidence" value="ECO:0007669"/>
    <property type="project" value="TreeGrafter"/>
</dbReference>
<keyword evidence="3" id="KW-0479">Metal-binding</keyword>
<evidence type="ECO:0000313" key="8">
    <source>
        <dbReference type="Proteomes" id="UP000430692"/>
    </source>
</evidence>
<comment type="cofactor">
    <cofactor evidence="1">
        <name>Mg(2+)</name>
        <dbReference type="ChEBI" id="CHEBI:18420"/>
    </cofactor>
</comment>
<reference evidence="7 8" key="1">
    <citation type="submission" date="2019-12" db="EMBL/GenBank/DDBJ databases">
        <title>Whole-genome analyses of novel actinobacteria.</title>
        <authorList>
            <person name="Sahin N."/>
            <person name="Saygin H."/>
        </authorList>
    </citation>
    <scope>NUCLEOTIDE SEQUENCE [LARGE SCALE GENOMIC DNA]</scope>
    <source>
        <strain evidence="7 8">KC615</strain>
    </source>
</reference>
<accession>A0A6I4VWN6</accession>
<keyword evidence="8" id="KW-1185">Reference proteome</keyword>
<evidence type="ECO:0000256" key="5">
    <source>
        <dbReference type="ARBA" id="ARBA00022842"/>
    </source>
</evidence>
<dbReference type="EMBL" id="WUUL01000007">
    <property type="protein sequence ID" value="MXQ54300.1"/>
    <property type="molecule type" value="Genomic_DNA"/>
</dbReference>
<dbReference type="CDD" id="cd18886">
    <property type="entry name" value="NUDIX_MutT_Nudt1"/>
    <property type="match status" value="1"/>
</dbReference>
<dbReference type="PANTHER" id="PTHR43758:SF2">
    <property type="entry name" value="OXIDIZED PURINE NUCLEOSIDE TRIPHOSPHATE HYDROLASE"/>
    <property type="match status" value="1"/>
</dbReference>
<comment type="caution">
    <text evidence="7">The sequence shown here is derived from an EMBL/GenBank/DDBJ whole genome shotgun (WGS) entry which is preliminary data.</text>
</comment>
<protein>
    <submittedName>
        <fullName evidence="7">NUDIX domain-containing protein</fullName>
    </submittedName>
</protein>